<reference evidence="5" key="1">
    <citation type="submission" date="2023-10" db="EMBL/GenBank/DDBJ databases">
        <authorList>
            <person name="Chen Y."/>
            <person name="Shah S."/>
            <person name="Dougan E. K."/>
            <person name="Thang M."/>
            <person name="Chan C."/>
        </authorList>
    </citation>
    <scope>NUCLEOTIDE SEQUENCE [LARGE SCALE GENOMIC DNA]</scope>
</reference>
<evidence type="ECO:0000256" key="3">
    <source>
        <dbReference type="ARBA" id="ARBA00022737"/>
    </source>
</evidence>
<organism evidence="5 6">
    <name type="scientific">Prorocentrum cordatum</name>
    <dbReference type="NCBI Taxonomy" id="2364126"/>
    <lineage>
        <taxon>Eukaryota</taxon>
        <taxon>Sar</taxon>
        <taxon>Alveolata</taxon>
        <taxon>Dinophyceae</taxon>
        <taxon>Prorocentrales</taxon>
        <taxon>Prorocentraceae</taxon>
        <taxon>Prorocentrum</taxon>
    </lineage>
</organism>
<keyword evidence="3" id="KW-0677">Repeat</keyword>
<keyword evidence="6" id="KW-1185">Reference proteome</keyword>
<dbReference type="InterPro" id="IPR027038">
    <property type="entry name" value="RanGap"/>
</dbReference>
<feature type="compositionally biased region" description="Basic and acidic residues" evidence="4">
    <location>
        <begin position="442"/>
        <end position="454"/>
    </location>
</feature>
<feature type="region of interest" description="Disordered" evidence="4">
    <location>
        <begin position="1"/>
        <end position="24"/>
    </location>
</feature>
<dbReference type="InterPro" id="IPR001611">
    <property type="entry name" value="Leu-rich_rpt"/>
</dbReference>
<evidence type="ECO:0000256" key="4">
    <source>
        <dbReference type="SAM" id="MobiDB-lite"/>
    </source>
</evidence>
<feature type="compositionally biased region" description="Low complexity" evidence="4">
    <location>
        <begin position="305"/>
        <end position="322"/>
    </location>
</feature>
<feature type="region of interest" description="Disordered" evidence="4">
    <location>
        <begin position="305"/>
        <end position="339"/>
    </location>
</feature>
<feature type="compositionally biased region" description="Low complexity" evidence="4">
    <location>
        <begin position="565"/>
        <end position="594"/>
    </location>
</feature>
<dbReference type="SMART" id="SM00368">
    <property type="entry name" value="LRR_RI"/>
    <property type="match status" value="2"/>
</dbReference>
<evidence type="ECO:0000256" key="2">
    <source>
        <dbReference type="ARBA" id="ARBA00022614"/>
    </source>
</evidence>
<dbReference type="InterPro" id="IPR032675">
    <property type="entry name" value="LRR_dom_sf"/>
</dbReference>
<keyword evidence="2" id="KW-0433">Leucine-rich repeat</keyword>
<evidence type="ECO:0000256" key="1">
    <source>
        <dbReference type="ARBA" id="ARBA00022468"/>
    </source>
</evidence>
<feature type="compositionally biased region" description="Basic and acidic residues" evidence="4">
    <location>
        <begin position="246"/>
        <end position="256"/>
    </location>
</feature>
<dbReference type="Gene3D" id="3.80.10.10">
    <property type="entry name" value="Ribonuclease Inhibitor"/>
    <property type="match status" value="1"/>
</dbReference>
<feature type="region of interest" description="Disordered" evidence="4">
    <location>
        <begin position="233"/>
        <end position="280"/>
    </location>
</feature>
<keyword evidence="1" id="KW-0343">GTPase activation</keyword>
<dbReference type="Proteomes" id="UP001189429">
    <property type="component" value="Unassembled WGS sequence"/>
</dbReference>
<protein>
    <submittedName>
        <fullName evidence="5">Uncharacterized protein</fullName>
    </submittedName>
</protein>
<feature type="region of interest" description="Disordered" evidence="4">
    <location>
        <begin position="504"/>
        <end position="616"/>
    </location>
</feature>
<dbReference type="EMBL" id="CAUYUJ010019698">
    <property type="protein sequence ID" value="CAK0893012.1"/>
    <property type="molecule type" value="Genomic_DNA"/>
</dbReference>
<dbReference type="SUPFAM" id="SSF52047">
    <property type="entry name" value="RNI-like"/>
    <property type="match status" value="1"/>
</dbReference>
<feature type="compositionally biased region" description="Polar residues" evidence="4">
    <location>
        <begin position="323"/>
        <end position="339"/>
    </location>
</feature>
<gene>
    <name evidence="5" type="ORF">PCOR1329_LOCUS72506</name>
</gene>
<accession>A0ABN9X5F4</accession>
<feature type="region of interest" description="Disordered" evidence="4">
    <location>
        <begin position="426"/>
        <end position="454"/>
    </location>
</feature>
<dbReference type="PANTHER" id="PTHR24113">
    <property type="entry name" value="RAN GTPASE-ACTIVATING PROTEIN 1"/>
    <property type="match status" value="1"/>
</dbReference>
<proteinExistence type="predicted"/>
<name>A0ABN9X5F4_9DINO</name>
<evidence type="ECO:0000313" key="5">
    <source>
        <dbReference type="EMBL" id="CAK0893012.1"/>
    </source>
</evidence>
<evidence type="ECO:0000313" key="6">
    <source>
        <dbReference type="Proteomes" id="UP001189429"/>
    </source>
</evidence>
<sequence>MPPSGGFAQRGRRSNGGAGDEAERARRIMSTWDPHVVWINDTTFRVESEGLDVDDEAIGDFVWFLERQVEEWHGSSPPRLLASTLNFSKNRISDAGACSLMAVCRRCNISVERLKFFRNLIGDAGAEAIGQYLAAAHRAVQEVHLSHNRISERGARAFLAALSESQKYPFPTEGSKSGARMPLWLRMEYNRIDWASVTPVFFSERNISWCTAGSKDGWRRVNGSPPAVCMHTSHLRQDEAPQEEADPPRPELDDARPASSSSEAEKARPSGEDAALAADSAGPGRGLLDVLQRVAPAASVQHAVGAGADAAAHPRAAQRPQQRSPALQFSQAPIGSDSSARQWHLERAASHPPLQPGGRAAVEQALEVLEALPDVGDAEVYWRWRERVESAEEPLTEARRIGELVRHLVRRRFVLDGAAEAAASKAHPARGAAVGRGGRQGAKRDGARPHEEEGRARLDQLAQALGGVMLMSLLVHAPSDAEAQLGAPAEGAVRASAGLVDALPGPDSASEARAAKGAPPSSARADSCAAPVPSLAPSREEASPSRGAVPQAAEVKSKKGKNKIGAAPAPGPSETATTASSTPAGTSVPTGSAGRSREPSSPAGPPAEATWPAVYQ</sequence>
<dbReference type="PANTHER" id="PTHR24113:SF12">
    <property type="entry name" value="RAN GTPASE-ACTIVATING PROTEIN 1"/>
    <property type="match status" value="1"/>
</dbReference>
<dbReference type="Pfam" id="PF13516">
    <property type="entry name" value="LRR_6"/>
    <property type="match status" value="2"/>
</dbReference>
<comment type="caution">
    <text evidence="5">The sequence shown here is derived from an EMBL/GenBank/DDBJ whole genome shotgun (WGS) entry which is preliminary data.</text>
</comment>